<organism evidence="1 2">
    <name type="scientific">Mucilaginibacter terrae</name>
    <dbReference type="NCBI Taxonomy" id="1955052"/>
    <lineage>
        <taxon>Bacteria</taxon>
        <taxon>Pseudomonadati</taxon>
        <taxon>Bacteroidota</taxon>
        <taxon>Sphingobacteriia</taxon>
        <taxon>Sphingobacteriales</taxon>
        <taxon>Sphingobacteriaceae</taxon>
        <taxon>Mucilaginibacter</taxon>
    </lineage>
</organism>
<dbReference type="EMBL" id="JAVLVU010000001">
    <property type="protein sequence ID" value="MDT3403454.1"/>
    <property type="molecule type" value="Genomic_DNA"/>
</dbReference>
<proteinExistence type="predicted"/>
<name>A0ABU3GUK6_9SPHI</name>
<keyword evidence="2" id="KW-1185">Reference proteome</keyword>
<sequence length="189" mass="20955">MLSEKLKTETLTNHQQLEKMLVTRMKSIRSVQDYIDLLQLFYSYFGALETRINTFISAEQLPDYTHRRKSAALSKDISDLGGTPVETVSGDSLPEIENALQAFGALYVIEGSTLGGKIIAKMMAQQLGITNGTGLSFFNGYGDDSAQMWDKFKQKLDLIAQDSNSENIVIEAANQTFTKFKLQAGHSTV</sequence>
<dbReference type="InterPro" id="IPR016053">
    <property type="entry name" value="Haem_Oase-like"/>
</dbReference>
<protein>
    <submittedName>
        <fullName evidence="1">Heme oxygenase</fullName>
        <ecNumber evidence="1">1.14.99.58</ecNumber>
    </submittedName>
</protein>
<comment type="caution">
    <text evidence="1">The sequence shown here is derived from an EMBL/GenBank/DDBJ whole genome shotgun (WGS) entry which is preliminary data.</text>
</comment>
<gene>
    <name evidence="1" type="ORF">QE417_002526</name>
</gene>
<dbReference type="InterPro" id="IPR016084">
    <property type="entry name" value="Haem_Oase-like_multi-hlx"/>
</dbReference>
<evidence type="ECO:0000313" key="1">
    <source>
        <dbReference type="EMBL" id="MDT3403454.1"/>
    </source>
</evidence>
<dbReference type="GO" id="GO:0016491">
    <property type="term" value="F:oxidoreductase activity"/>
    <property type="evidence" value="ECO:0007669"/>
    <property type="project" value="UniProtKB-KW"/>
</dbReference>
<dbReference type="SUPFAM" id="SSF48613">
    <property type="entry name" value="Heme oxygenase-like"/>
    <property type="match status" value="1"/>
</dbReference>
<evidence type="ECO:0000313" key="2">
    <source>
        <dbReference type="Proteomes" id="UP001258315"/>
    </source>
</evidence>
<dbReference type="Proteomes" id="UP001258315">
    <property type="component" value="Unassembled WGS sequence"/>
</dbReference>
<dbReference type="Gene3D" id="1.20.910.10">
    <property type="entry name" value="Heme oxygenase-like"/>
    <property type="match status" value="1"/>
</dbReference>
<dbReference type="Pfam" id="PF01126">
    <property type="entry name" value="Heme_oxygenase"/>
    <property type="match status" value="1"/>
</dbReference>
<dbReference type="CDD" id="cd19166">
    <property type="entry name" value="HemeO-bac"/>
    <property type="match status" value="1"/>
</dbReference>
<dbReference type="RefSeq" id="WP_311950443.1">
    <property type="nucleotide sequence ID" value="NZ_JAVLVU010000001.1"/>
</dbReference>
<dbReference type="EC" id="1.14.99.58" evidence="1"/>
<keyword evidence="1" id="KW-0560">Oxidoreductase</keyword>
<reference evidence="2" key="1">
    <citation type="submission" date="2023-07" db="EMBL/GenBank/DDBJ databases">
        <title>Functional and genomic diversity of the sorghum phyllosphere microbiome.</title>
        <authorList>
            <person name="Shade A."/>
        </authorList>
    </citation>
    <scope>NUCLEOTIDE SEQUENCE [LARGE SCALE GENOMIC DNA]</scope>
    <source>
        <strain evidence="2">SORGH_AS_0422</strain>
    </source>
</reference>
<accession>A0ABU3GUK6</accession>